<dbReference type="GO" id="GO:0005634">
    <property type="term" value="C:nucleus"/>
    <property type="evidence" value="ECO:0007669"/>
    <property type="project" value="UniProtKB-SubCell"/>
</dbReference>
<feature type="region of interest" description="Disordered" evidence="6">
    <location>
        <begin position="174"/>
        <end position="199"/>
    </location>
</feature>
<comment type="cofactor">
    <cofactor evidence="5">
        <name>Mg(2+)</name>
        <dbReference type="ChEBI" id="CHEBI:18420"/>
    </cofactor>
    <cofactor evidence="5">
        <name>Mn(2+)</name>
        <dbReference type="ChEBI" id="CHEBI:29035"/>
    </cofactor>
</comment>
<evidence type="ECO:0000259" key="7">
    <source>
        <dbReference type="Pfam" id="PF08774"/>
    </source>
</evidence>
<feature type="domain" description="VRR-NUC" evidence="7">
    <location>
        <begin position="870"/>
        <end position="929"/>
    </location>
</feature>
<keyword evidence="5" id="KW-0464">Manganese</keyword>
<accession>G0UWW4</accession>
<evidence type="ECO:0000256" key="1">
    <source>
        <dbReference type="ARBA" id="ARBA00022722"/>
    </source>
</evidence>
<name>G0UWW4_TRYCI</name>
<evidence type="ECO:0000256" key="4">
    <source>
        <dbReference type="ARBA" id="ARBA00022842"/>
    </source>
</evidence>
<keyword evidence="5" id="KW-0539">Nucleus</keyword>
<evidence type="ECO:0000256" key="3">
    <source>
        <dbReference type="ARBA" id="ARBA00022801"/>
    </source>
</evidence>
<keyword evidence="5" id="KW-0234">DNA repair</keyword>
<dbReference type="EMBL" id="HE575323">
    <property type="protein sequence ID" value="CCC93881.1"/>
    <property type="molecule type" value="Genomic_DNA"/>
</dbReference>
<gene>
    <name evidence="8" type="ORF">TCIL3000_10_6540</name>
</gene>
<comment type="catalytic activity">
    <reaction evidence="5">
        <text>Hydrolytically removes 5'-nucleotides successively from the 3'-hydroxy termini of 3'-hydroxy-terminated oligonucleotides.</text>
        <dbReference type="EC" id="3.1.4.1"/>
    </reaction>
</comment>
<feature type="region of interest" description="Disordered" evidence="6">
    <location>
        <begin position="771"/>
        <end position="799"/>
    </location>
</feature>
<dbReference type="PANTHER" id="PTHR15749:SF4">
    <property type="entry name" value="FANCONI-ASSOCIATED NUCLEASE 1"/>
    <property type="match status" value="1"/>
</dbReference>
<comment type="similarity">
    <text evidence="5">Belongs to the FAN1 family.</text>
</comment>
<keyword evidence="5" id="KW-0227">DNA damage</keyword>
<dbReference type="InterPro" id="IPR014883">
    <property type="entry name" value="VRR_NUC"/>
</dbReference>
<evidence type="ECO:0000313" key="8">
    <source>
        <dbReference type="EMBL" id="CCC93881.1"/>
    </source>
</evidence>
<keyword evidence="4 5" id="KW-0460">Magnesium</keyword>
<comment type="function">
    <text evidence="5">Nuclease required for the repair of DNA interstrand cross-links (ICL). Acts as a 5'-3' exonuclease that anchors at a cut end of DNA and cleaves DNA successively at every third nucleotide, allowing to excise an ICL from one strand through flanking incisions.</text>
</comment>
<comment type="subcellular location">
    <subcellularLocation>
        <location evidence="5">Nucleus</location>
    </subcellularLocation>
</comment>
<dbReference type="GO" id="GO:0017108">
    <property type="term" value="F:5'-flap endonuclease activity"/>
    <property type="evidence" value="ECO:0007669"/>
    <property type="project" value="TreeGrafter"/>
</dbReference>
<evidence type="ECO:0000256" key="2">
    <source>
        <dbReference type="ARBA" id="ARBA00022723"/>
    </source>
</evidence>
<dbReference type="EC" id="3.1.4.1" evidence="5"/>
<dbReference type="VEuPathDB" id="TriTrypDB:TcIL3000_10_6540"/>
<feature type="non-terminal residue" evidence="8">
    <location>
        <position position="1"/>
    </location>
</feature>
<dbReference type="AlphaFoldDB" id="G0UWW4"/>
<dbReference type="PANTHER" id="PTHR15749">
    <property type="entry name" value="FANCONI-ASSOCIATED NUCLEASE 1"/>
    <property type="match status" value="1"/>
</dbReference>
<dbReference type="GO" id="GO:0070336">
    <property type="term" value="F:flap-structured DNA binding"/>
    <property type="evidence" value="ECO:0007669"/>
    <property type="project" value="TreeGrafter"/>
</dbReference>
<dbReference type="GO" id="GO:0004528">
    <property type="term" value="F:phosphodiesterase I activity"/>
    <property type="evidence" value="ECO:0007669"/>
    <property type="project" value="UniProtKB-EC"/>
</dbReference>
<sequence length="933" mass="106605">PEGLYSPLLDVFHMSMWHVVRHYQNAIDTFSLYLLSTFLRMDKCNPPHLGGQPVVVSALVLLLLMSMQSAKWIRLRQLWNEYGGFIRVDSALEYLTSTKIRNYLTSDPSEQKEQVVEALNGKDIVCLLLTSKEDARNVLRAVSPNELRNVIRFLQQYAPEQKLQTVNDVEMKDNSLSSEEVSANESKGERVPGAESGSVYGSSEKEKLIDSIIAHAHTGGCLDVAWDSVIGPLCRVQTRLKVVITQVVQLTHVMSPPCIRDVPGSLAVPPRVAQVPDSEILTYFAAKWVQCKHFTTDPPVTQWWEMCLKVGEKLPAVAPLLASSPDALASFMEAVEMQKYISQLRNSKSYKQCTASITMDLHKTIERQLELLDAVQSNDAGSFSAVIPNKRRRTEKVNVCSKSNNAPTVETLLKQGGLLYEHLLQFLPKYRWFRCAELLFHLLERHKMWELITKWAERLLEDPVYVVYSDCKTVNLPLFYCYERRGKWLRLLVQSLMRANKKEYAYKRLGEEHEAWRKRDLNHLRKPNTVMTDIPVSIERRAKALYILFNTRNESAMYRNGISLYNAIGEAQRAQFCRRQDRITLEQILLSLHRSVCRWTPVPKEFSSFISHIASAKETKINMIQRKTESSCWCFHEDGLSFHSMEEAVLHWFNSLDNHSESGAVGASSKWKGLFCQGHWVEFLARILLRDAYCFAPDSTDNGGEATQWNFPQYLWLLPLQEDPLDLGTGLINFQWRRRRIMEENLSFLKSCSRDTFIECVRERCVSRKEAAREKEGKKSPTASDRTTPGGDDSETKLLSSEDEDYVSLAQRSASPSPTRNPLKPVKPCDEWQLVDIGDFPLLNFLQVIPLGPLCSLLECMFLQPPEAGYDINFDGFPDLVLWGHAGPEWSSPEFKLVQVLRPNEKLSSRQISVIDTLVKCKFDVEVVHIGSK</sequence>
<evidence type="ECO:0000256" key="6">
    <source>
        <dbReference type="SAM" id="MobiDB-lite"/>
    </source>
</evidence>
<protein>
    <recommendedName>
        <fullName evidence="5">Fanconi-associated nuclease</fullName>
        <ecNumber evidence="5">3.1.4.1</ecNumber>
    </recommendedName>
</protein>
<proteinExistence type="inferred from homology"/>
<dbReference type="InterPro" id="IPR033315">
    <property type="entry name" value="Fan1-like"/>
</dbReference>
<reference evidence="8" key="1">
    <citation type="journal article" date="2012" name="Proc. Natl. Acad. Sci. U.S.A.">
        <title>Antigenic diversity is generated by distinct evolutionary mechanisms in African trypanosome species.</title>
        <authorList>
            <person name="Jackson A.P."/>
            <person name="Berry A."/>
            <person name="Aslett M."/>
            <person name="Allison H.C."/>
            <person name="Burton P."/>
            <person name="Vavrova-Anderson J."/>
            <person name="Brown R."/>
            <person name="Browne H."/>
            <person name="Corton N."/>
            <person name="Hauser H."/>
            <person name="Gamble J."/>
            <person name="Gilderthorp R."/>
            <person name="Marcello L."/>
            <person name="McQuillan J."/>
            <person name="Otto T.D."/>
            <person name="Quail M.A."/>
            <person name="Sanders M.J."/>
            <person name="van Tonder A."/>
            <person name="Ginger M.L."/>
            <person name="Field M.C."/>
            <person name="Barry J.D."/>
            <person name="Hertz-Fowler C."/>
            <person name="Berriman M."/>
        </authorList>
    </citation>
    <scope>NUCLEOTIDE SEQUENCE</scope>
    <source>
        <strain evidence="8">IL3000</strain>
    </source>
</reference>
<dbReference type="Pfam" id="PF08774">
    <property type="entry name" value="VRR_NUC"/>
    <property type="match status" value="1"/>
</dbReference>
<dbReference type="GO" id="GO:0046872">
    <property type="term" value="F:metal ion binding"/>
    <property type="evidence" value="ECO:0007669"/>
    <property type="project" value="UniProtKB-KW"/>
</dbReference>
<keyword evidence="2 5" id="KW-0479">Metal-binding</keyword>
<keyword evidence="1 5" id="KW-0540">Nuclease</keyword>
<feature type="compositionally biased region" description="Polar residues" evidence="6">
    <location>
        <begin position="174"/>
        <end position="185"/>
    </location>
</feature>
<keyword evidence="3 5" id="KW-0378">Hydrolase</keyword>
<dbReference type="GO" id="GO:0008409">
    <property type="term" value="F:5'-3' exonuclease activity"/>
    <property type="evidence" value="ECO:0007669"/>
    <property type="project" value="TreeGrafter"/>
</dbReference>
<organism evidence="8">
    <name type="scientific">Trypanosoma congolense (strain IL3000)</name>
    <dbReference type="NCBI Taxonomy" id="1068625"/>
    <lineage>
        <taxon>Eukaryota</taxon>
        <taxon>Discoba</taxon>
        <taxon>Euglenozoa</taxon>
        <taxon>Kinetoplastea</taxon>
        <taxon>Metakinetoplastina</taxon>
        <taxon>Trypanosomatida</taxon>
        <taxon>Trypanosomatidae</taxon>
        <taxon>Trypanosoma</taxon>
        <taxon>Nannomonas</taxon>
    </lineage>
</organism>
<evidence type="ECO:0000256" key="5">
    <source>
        <dbReference type="RuleBase" id="RU365033"/>
    </source>
</evidence>
<dbReference type="GO" id="GO:0036297">
    <property type="term" value="P:interstrand cross-link repair"/>
    <property type="evidence" value="ECO:0007669"/>
    <property type="project" value="InterPro"/>
</dbReference>